<gene>
    <name evidence="1" type="ORF">GTC17262_11880</name>
</gene>
<reference evidence="1" key="1">
    <citation type="submission" date="2024-07" db="EMBL/GenBank/DDBJ databases">
        <title>Complete genome sequence of Prevotella sp. YM-2024 GTC17262.</title>
        <authorList>
            <person name="Hayashi M."/>
            <person name="Muto Y."/>
            <person name="Tanaka K."/>
            <person name="Niwa H."/>
        </authorList>
    </citation>
    <scope>NUCLEOTIDE SEQUENCE</scope>
    <source>
        <strain evidence="1">GTC17262</strain>
    </source>
</reference>
<organism evidence="1">
    <name type="scientific">Prevotella sp. GTC17262</name>
    <dbReference type="NCBI Taxonomy" id="3236797"/>
    <lineage>
        <taxon>Bacteria</taxon>
        <taxon>Pseudomonadati</taxon>
        <taxon>Bacteroidota</taxon>
        <taxon>Bacteroidia</taxon>
        <taxon>Bacteroidales</taxon>
        <taxon>Prevotellaceae</taxon>
        <taxon>Prevotella</taxon>
    </lineage>
</organism>
<protein>
    <submittedName>
        <fullName evidence="1">Uncharacterized protein</fullName>
    </submittedName>
</protein>
<evidence type="ECO:0000313" key="1">
    <source>
        <dbReference type="EMBL" id="BFO80997.1"/>
    </source>
</evidence>
<dbReference type="AlphaFoldDB" id="A0AB33JNH9"/>
<dbReference type="EMBL" id="AP035789">
    <property type="protein sequence ID" value="BFO80997.1"/>
    <property type="molecule type" value="Genomic_DNA"/>
</dbReference>
<sequence length="47" mass="5627">MLSYFICQIIKADLVIQPIEEQMYSKWKKEFEVDNDIMISDLLELDS</sequence>
<accession>A0AB33JNH9</accession>
<name>A0AB33JNH9_9BACT</name>
<proteinExistence type="predicted"/>